<evidence type="ECO:0000313" key="1">
    <source>
        <dbReference type="EMBL" id="GFT36673.1"/>
    </source>
</evidence>
<dbReference type="EMBL" id="BMAW01013976">
    <property type="protein sequence ID" value="GFT36673.1"/>
    <property type="molecule type" value="Genomic_DNA"/>
</dbReference>
<protein>
    <submittedName>
        <fullName evidence="1">Juvenile hormone acid O-methyltransferase</fullName>
    </submittedName>
</protein>
<dbReference type="Gene3D" id="3.40.50.150">
    <property type="entry name" value="Vaccinia Virus protein VP39"/>
    <property type="match status" value="1"/>
</dbReference>
<dbReference type="OrthoDB" id="6411112at2759"/>
<proteinExistence type="predicted"/>
<dbReference type="InterPro" id="IPR029063">
    <property type="entry name" value="SAM-dependent_MTases_sf"/>
</dbReference>
<organism evidence="1 2">
    <name type="scientific">Nephila pilipes</name>
    <name type="common">Giant wood spider</name>
    <name type="synonym">Nephila maculata</name>
    <dbReference type="NCBI Taxonomy" id="299642"/>
    <lineage>
        <taxon>Eukaryota</taxon>
        <taxon>Metazoa</taxon>
        <taxon>Ecdysozoa</taxon>
        <taxon>Arthropoda</taxon>
        <taxon>Chelicerata</taxon>
        <taxon>Arachnida</taxon>
        <taxon>Araneae</taxon>
        <taxon>Araneomorphae</taxon>
        <taxon>Entelegynae</taxon>
        <taxon>Araneoidea</taxon>
        <taxon>Nephilidae</taxon>
        <taxon>Nephila</taxon>
    </lineage>
</organism>
<dbReference type="Proteomes" id="UP000887013">
    <property type="component" value="Unassembled WGS sequence"/>
</dbReference>
<keyword evidence="2" id="KW-1185">Reference proteome</keyword>
<comment type="caution">
    <text evidence="1">The sequence shown here is derived from an EMBL/GenBank/DDBJ whole genome shotgun (WGS) entry which is preliminary data.</text>
</comment>
<dbReference type="SUPFAM" id="SSF53335">
    <property type="entry name" value="S-adenosyl-L-methionine-dependent methyltransferases"/>
    <property type="match status" value="1"/>
</dbReference>
<gene>
    <name evidence="1" type="primary">jhamt_4</name>
    <name evidence="1" type="ORF">NPIL_503691</name>
</gene>
<sequence>MGQITKLISIHCFNWLKDQKSGFQASYDLLKPGGEAAFLFGLQPPYYNGIIETGNHPKYNSYLKGVDFWIPESYRDNYDESNYKKMLDDIGFKIILCKVETKEDIFPSDQAFKDMFYSVCPLVKHLPDNLKEDFKNDLFENILKHFGRSKDGLPIHRRRTVEIFVRKEN</sequence>
<name>A0A8X6NUV8_NEPPI</name>
<reference evidence="1" key="1">
    <citation type="submission" date="2020-08" db="EMBL/GenBank/DDBJ databases">
        <title>Multicomponent nature underlies the extraordinary mechanical properties of spider dragline silk.</title>
        <authorList>
            <person name="Kono N."/>
            <person name="Nakamura H."/>
            <person name="Mori M."/>
            <person name="Yoshida Y."/>
            <person name="Ohtoshi R."/>
            <person name="Malay A.D."/>
            <person name="Moran D.A.P."/>
            <person name="Tomita M."/>
            <person name="Numata K."/>
            <person name="Arakawa K."/>
        </authorList>
    </citation>
    <scope>NUCLEOTIDE SEQUENCE</scope>
</reference>
<evidence type="ECO:0000313" key="2">
    <source>
        <dbReference type="Proteomes" id="UP000887013"/>
    </source>
</evidence>
<dbReference type="AlphaFoldDB" id="A0A8X6NUV8"/>
<accession>A0A8X6NUV8</accession>